<feature type="domain" description="SpaA-like prealbumin fold" evidence="5">
    <location>
        <begin position="757"/>
        <end position="837"/>
    </location>
</feature>
<evidence type="ECO:0000259" key="5">
    <source>
        <dbReference type="Pfam" id="PF17802"/>
    </source>
</evidence>
<evidence type="ECO:0000313" key="6">
    <source>
        <dbReference type="EMBL" id="HIU14659.1"/>
    </source>
</evidence>
<evidence type="ECO:0000256" key="2">
    <source>
        <dbReference type="ARBA" id="ARBA00022525"/>
    </source>
</evidence>
<proteinExistence type="inferred from homology"/>
<keyword evidence="4" id="KW-0812">Transmembrane</keyword>
<feature type="domain" description="SpaA-like prealbumin fold" evidence="5">
    <location>
        <begin position="323"/>
        <end position="407"/>
    </location>
</feature>
<sequence length="895" mass="98499">MVSTPLKLDAGSYQLEEIKAPEGYVLNKEVVPFEITNTGAFIMDEDGDAIVTVEMGDEAVVGHIKINKSGEVLVGYEDGQFIYEERGLKGAEYDIIAAEDIMDPSNDGTVIYEKGTVVEHLVTDVRGDAISQFHPLGQYQVVETKAPYGYTLNTEPKDVTLAYEGQEVALVEESVSFVNERQQVQLDTIKVDVDNKEAVAGAEITLYAAKDIVNYEGEVIVEAGTALETVTTTADGSVQFDMDLPVIEATVTGNDDAIDPDFSQTVIDGYRIVGDVNGSFALVETKAPTGYASYPLAYLFDTVANSGEAVITFSYTFENEITKVEISKKDATTSEELPGAHLEVRDEEGNIVDEWISSNEPHIIEGLEVGKEYTLIETIHPLGFDFANEIKFVVGDTGEIQKVEMLDELKTGQVTVNKTGNLFNEVTEGESDFGTTHTPVFNEAGLEGVEFTIYAAEDITLGNGVTYFDKDEAIMTITTDADGKAVSDSLLVGKYYLKETTVPDGFVRNDTSYFFEIKDEDVQGVNVDMDVFNDRATVTLDLTKVMETNHYDYEEAYKDVIFGIFAREDILMADGSVGIAKDSLVYTSGIDEDGHLATAIELPLGDYYIKELKTNEAYELNETEYDFTIAYMGPLISAYTIQINRGLSIENDLIKTAVKVLKVDSETGEAILNENFEFTVYTDEACTDALMTVKADTETGTVTFNDLTFGTYYVKETKAPTGYQLSDEVKTIVIDENLEGVGDVYTFEYANTLIHTDIRVNKVDSQTNKTILHKDFEFTLYSDKACEEALMTASANTEEGSAVFEDLTYGTYYVKETKAPEGYQLSEEVKTIVINDDLEGVGDVHEFEYLNTLLPVEEGVQTGDNTNIALWAGLSIVSASAAAIMVARKKRREAE</sequence>
<feature type="domain" description="SpaA-like prealbumin fold" evidence="5">
    <location>
        <begin position="7"/>
        <end position="39"/>
    </location>
</feature>
<evidence type="ECO:0000256" key="4">
    <source>
        <dbReference type="SAM" id="Phobius"/>
    </source>
</evidence>
<feature type="transmembrane region" description="Helical" evidence="4">
    <location>
        <begin position="868"/>
        <end position="887"/>
    </location>
</feature>
<evidence type="ECO:0000313" key="7">
    <source>
        <dbReference type="Proteomes" id="UP000824175"/>
    </source>
</evidence>
<keyword evidence="2" id="KW-0964">Secreted</keyword>
<gene>
    <name evidence="6" type="ORF">IAD15_11440</name>
</gene>
<dbReference type="SUPFAM" id="SSF49478">
    <property type="entry name" value="Cna protein B-type domain"/>
    <property type="match status" value="1"/>
</dbReference>
<dbReference type="EMBL" id="DVMJ01000106">
    <property type="protein sequence ID" value="HIU14659.1"/>
    <property type="molecule type" value="Genomic_DNA"/>
</dbReference>
<feature type="domain" description="SpaA-like prealbumin fold" evidence="5">
    <location>
        <begin position="657"/>
        <end position="737"/>
    </location>
</feature>
<feature type="domain" description="SpaA-like prealbumin fold" evidence="5">
    <location>
        <begin position="585"/>
        <end position="631"/>
    </location>
</feature>
<dbReference type="Proteomes" id="UP000824175">
    <property type="component" value="Unassembled WGS sequence"/>
</dbReference>
<reference evidence="6" key="1">
    <citation type="submission" date="2020-10" db="EMBL/GenBank/DDBJ databases">
        <authorList>
            <person name="Gilroy R."/>
        </authorList>
    </citation>
    <scope>NUCLEOTIDE SEQUENCE</scope>
    <source>
        <strain evidence="6">CHK195-11698</strain>
    </source>
</reference>
<keyword evidence="4" id="KW-0472">Membrane</keyword>
<dbReference type="InterPro" id="IPR013783">
    <property type="entry name" value="Ig-like_fold"/>
</dbReference>
<dbReference type="Pfam" id="PF17802">
    <property type="entry name" value="SpaA"/>
    <property type="match status" value="7"/>
</dbReference>
<reference evidence="6" key="2">
    <citation type="journal article" date="2021" name="PeerJ">
        <title>Extensive microbial diversity within the chicken gut microbiome revealed by metagenomics and culture.</title>
        <authorList>
            <person name="Gilroy R."/>
            <person name="Ravi A."/>
            <person name="Getino M."/>
            <person name="Pursley I."/>
            <person name="Horton D.L."/>
            <person name="Alikhan N.F."/>
            <person name="Baker D."/>
            <person name="Gharbi K."/>
            <person name="Hall N."/>
            <person name="Watson M."/>
            <person name="Adriaenssens E.M."/>
            <person name="Foster-Nyarko E."/>
            <person name="Jarju S."/>
            <person name="Secka A."/>
            <person name="Antonio M."/>
            <person name="Oren A."/>
            <person name="Chaudhuri R.R."/>
            <person name="La Ragione R."/>
            <person name="Hildebrand F."/>
            <person name="Pallen M.J."/>
        </authorList>
    </citation>
    <scope>NUCLEOTIDE SEQUENCE</scope>
    <source>
        <strain evidence="6">CHK195-11698</strain>
    </source>
</reference>
<comment type="caution">
    <text evidence="6">The sequence shown here is derived from an EMBL/GenBank/DDBJ whole genome shotgun (WGS) entry which is preliminary data.</text>
</comment>
<accession>A0A9D1HSE3</accession>
<name>A0A9D1HSE3_9FIRM</name>
<dbReference type="Gene3D" id="2.60.40.10">
    <property type="entry name" value="Immunoglobulins"/>
    <property type="match status" value="8"/>
</dbReference>
<dbReference type="PANTHER" id="PTHR36108">
    <property type="entry name" value="COLOSSIN-B-RELATED"/>
    <property type="match status" value="1"/>
</dbReference>
<evidence type="ECO:0000256" key="3">
    <source>
        <dbReference type="ARBA" id="ARBA00022729"/>
    </source>
</evidence>
<feature type="domain" description="SpaA-like prealbumin fold" evidence="5">
    <location>
        <begin position="444"/>
        <end position="524"/>
    </location>
</feature>
<dbReference type="NCBIfam" id="TIGR01167">
    <property type="entry name" value="LPXTG_anchor"/>
    <property type="match status" value="1"/>
</dbReference>
<protein>
    <submittedName>
        <fullName evidence="6">LPXTG cell wall anchor domain-containing protein</fullName>
    </submittedName>
</protein>
<feature type="domain" description="SpaA-like prealbumin fold" evidence="5">
    <location>
        <begin position="86"/>
        <end position="168"/>
    </location>
</feature>
<dbReference type="InterPro" id="IPR041033">
    <property type="entry name" value="SpaA_PFL_dom_1"/>
</dbReference>
<organism evidence="6 7">
    <name type="scientific">Candidatus Fimiplasma intestinipullorum</name>
    <dbReference type="NCBI Taxonomy" id="2840825"/>
    <lineage>
        <taxon>Bacteria</taxon>
        <taxon>Bacillati</taxon>
        <taxon>Bacillota</taxon>
        <taxon>Clostridia</taxon>
        <taxon>Eubacteriales</taxon>
        <taxon>Candidatus Fimiplasma</taxon>
    </lineage>
</organism>
<keyword evidence="3" id="KW-0732">Signal</keyword>
<dbReference type="AlphaFoldDB" id="A0A9D1HSE3"/>
<comment type="similarity">
    <text evidence="1">Belongs to the serine-aspartate repeat-containing protein (SDr) family.</text>
</comment>
<keyword evidence="4" id="KW-1133">Transmembrane helix</keyword>
<feature type="non-terminal residue" evidence="6">
    <location>
        <position position="1"/>
    </location>
</feature>
<dbReference type="PANTHER" id="PTHR36108:SF13">
    <property type="entry name" value="COLOSSIN-B-RELATED"/>
    <property type="match status" value="1"/>
</dbReference>
<evidence type="ECO:0000256" key="1">
    <source>
        <dbReference type="ARBA" id="ARBA00007257"/>
    </source>
</evidence>